<protein>
    <submittedName>
        <fullName evidence="2">Uncharacterized protein</fullName>
    </submittedName>
</protein>
<organism evidence="2 3">
    <name type="scientific">Phlebiopsis gigantea (strain 11061_1 CR5-6)</name>
    <name type="common">White-rot fungus</name>
    <name type="synonym">Peniophora gigantea</name>
    <dbReference type="NCBI Taxonomy" id="745531"/>
    <lineage>
        <taxon>Eukaryota</taxon>
        <taxon>Fungi</taxon>
        <taxon>Dikarya</taxon>
        <taxon>Basidiomycota</taxon>
        <taxon>Agaricomycotina</taxon>
        <taxon>Agaricomycetes</taxon>
        <taxon>Polyporales</taxon>
        <taxon>Phanerochaetaceae</taxon>
        <taxon>Phlebiopsis</taxon>
    </lineage>
</organism>
<reference evidence="2 3" key="1">
    <citation type="journal article" date="2014" name="PLoS Genet.">
        <title>Analysis of the Phlebiopsis gigantea genome, transcriptome and secretome provides insight into its pioneer colonization strategies of wood.</title>
        <authorList>
            <person name="Hori C."/>
            <person name="Ishida T."/>
            <person name="Igarashi K."/>
            <person name="Samejima M."/>
            <person name="Suzuki H."/>
            <person name="Master E."/>
            <person name="Ferreira P."/>
            <person name="Ruiz-Duenas F.J."/>
            <person name="Held B."/>
            <person name="Canessa P."/>
            <person name="Larrondo L.F."/>
            <person name="Schmoll M."/>
            <person name="Druzhinina I.S."/>
            <person name="Kubicek C.P."/>
            <person name="Gaskell J.A."/>
            <person name="Kersten P."/>
            <person name="St John F."/>
            <person name="Glasner J."/>
            <person name="Sabat G."/>
            <person name="Splinter BonDurant S."/>
            <person name="Syed K."/>
            <person name="Yadav J."/>
            <person name="Mgbeahuruike A.C."/>
            <person name="Kovalchuk A."/>
            <person name="Asiegbu F.O."/>
            <person name="Lackner G."/>
            <person name="Hoffmeister D."/>
            <person name="Rencoret J."/>
            <person name="Gutierrez A."/>
            <person name="Sun H."/>
            <person name="Lindquist E."/>
            <person name="Barry K."/>
            <person name="Riley R."/>
            <person name="Grigoriev I.V."/>
            <person name="Henrissat B."/>
            <person name="Kues U."/>
            <person name="Berka R.M."/>
            <person name="Martinez A.T."/>
            <person name="Covert S.F."/>
            <person name="Blanchette R.A."/>
            <person name="Cullen D."/>
        </authorList>
    </citation>
    <scope>NUCLEOTIDE SEQUENCE [LARGE SCALE GENOMIC DNA]</scope>
    <source>
        <strain evidence="2 3">11061_1 CR5-6</strain>
    </source>
</reference>
<evidence type="ECO:0000313" key="3">
    <source>
        <dbReference type="Proteomes" id="UP000053257"/>
    </source>
</evidence>
<dbReference type="STRING" id="745531.A0A0C3NFK2"/>
<keyword evidence="3" id="KW-1185">Reference proteome</keyword>
<feature type="region of interest" description="Disordered" evidence="1">
    <location>
        <begin position="90"/>
        <end position="127"/>
    </location>
</feature>
<dbReference type="EMBL" id="KN840613">
    <property type="protein sequence ID" value="KIP03494.1"/>
    <property type="molecule type" value="Genomic_DNA"/>
</dbReference>
<sequence>MVSIEASDTDEPLATRRKHITFTLPEGLKRARSRSPSVPLSNQRRKVAPTSALSADPSSKAPSNNGPRVVSSTPREYSVASFDSGTHIYSPVQSNFEPAPAHHPQQLNVSNAPPRKRSSKGSSRSKATYSKISWQSVGVVVPTEERLAQMPLFTEDSVVLGFARGQPSGIWKPTSFEFELDEGMFKALSLWTNRNDHEEDLSNARCLSLACHVFSDCVDALKRSVNCVAKKDLFTDRPVEWPPFPPSVCINDGQTRERRFAISSWVTDLDHIADISKRVQPGRNIVQLLRPLYPSPSVNYVFVLRFHPPTPRQSAEVMKRRGDSLAWGQFLDRCSHIDIPDLDYEIPDL</sequence>
<dbReference type="Proteomes" id="UP000053257">
    <property type="component" value="Unassembled WGS sequence"/>
</dbReference>
<dbReference type="AlphaFoldDB" id="A0A0C3NFK2"/>
<feature type="compositionally biased region" description="Polar residues" evidence="1">
    <location>
        <begin position="51"/>
        <end position="75"/>
    </location>
</feature>
<dbReference type="OrthoDB" id="3040699at2759"/>
<dbReference type="HOGENOM" id="CLU_794791_0_0_1"/>
<name>A0A0C3NFK2_PHLG1</name>
<evidence type="ECO:0000313" key="2">
    <source>
        <dbReference type="EMBL" id="KIP03494.1"/>
    </source>
</evidence>
<evidence type="ECO:0000256" key="1">
    <source>
        <dbReference type="SAM" id="MobiDB-lite"/>
    </source>
</evidence>
<gene>
    <name evidence="2" type="ORF">PHLGIDRAFT_31782</name>
</gene>
<proteinExistence type="predicted"/>
<accession>A0A0C3NFK2</accession>
<feature type="region of interest" description="Disordered" evidence="1">
    <location>
        <begin position="1"/>
        <end position="77"/>
    </location>
</feature>